<keyword evidence="2" id="KW-0489">Methyltransferase</keyword>
<reference evidence="6" key="1">
    <citation type="journal article" date="2013" name="Nat. Biotechnol.">
        <title>Draft genome sequence of chickpea (Cicer arietinum) provides a resource for trait improvement.</title>
        <authorList>
            <person name="Varshney R.K."/>
            <person name="Song C."/>
            <person name="Saxena R.K."/>
            <person name="Azam S."/>
            <person name="Yu S."/>
            <person name="Sharpe A.G."/>
            <person name="Cannon S."/>
            <person name="Baek J."/>
            <person name="Rosen B.D."/>
            <person name="Tar'an B."/>
            <person name="Millan T."/>
            <person name="Zhang X."/>
            <person name="Ramsay L.D."/>
            <person name="Iwata A."/>
            <person name="Wang Y."/>
            <person name="Nelson W."/>
            <person name="Farmer A.D."/>
            <person name="Gaur P.M."/>
            <person name="Soderlund C."/>
            <person name="Penmetsa R.V."/>
            <person name="Xu C."/>
            <person name="Bharti A.K."/>
            <person name="He W."/>
            <person name="Winter P."/>
            <person name="Zhao S."/>
            <person name="Hane J.K."/>
            <person name="Carrasquilla-Garcia N."/>
            <person name="Condie J.A."/>
            <person name="Upadhyaya H.D."/>
            <person name="Luo M.C."/>
            <person name="Thudi M."/>
            <person name="Gowda C.L."/>
            <person name="Singh N.P."/>
            <person name="Lichtenzveig J."/>
            <person name="Gali K.K."/>
            <person name="Rubio J."/>
            <person name="Nadarajan N."/>
            <person name="Dolezel J."/>
            <person name="Bansal K.C."/>
            <person name="Xu X."/>
            <person name="Edwards D."/>
            <person name="Zhang G."/>
            <person name="Kahl G."/>
            <person name="Gil J."/>
            <person name="Singh K.B."/>
            <person name="Datta S.K."/>
            <person name="Jackson S.A."/>
            <person name="Wang J."/>
            <person name="Cook D.R."/>
        </authorList>
    </citation>
    <scope>NUCLEOTIDE SEQUENCE [LARGE SCALE GENOMIC DNA]</scope>
    <source>
        <strain evidence="6">cv. CDC Frontier</strain>
    </source>
</reference>
<dbReference type="InterPro" id="IPR050362">
    <property type="entry name" value="Cation-dep_OMT"/>
</dbReference>
<dbReference type="PROSITE" id="PS51682">
    <property type="entry name" value="SAM_OMT_I"/>
    <property type="match status" value="1"/>
</dbReference>
<name>A0A3Q7XHK7_CICAR</name>
<evidence type="ECO:0000256" key="1">
    <source>
        <dbReference type="ARBA" id="ARBA00002334"/>
    </source>
</evidence>
<dbReference type="GO" id="GO:0008757">
    <property type="term" value="F:S-adenosylmethionine-dependent methyltransferase activity"/>
    <property type="evidence" value="ECO:0007669"/>
    <property type="project" value="TreeGrafter"/>
</dbReference>
<dbReference type="KEGG" id="cam:101501346"/>
<keyword evidence="3" id="KW-0808">Transferase</keyword>
<dbReference type="Gene3D" id="3.40.50.150">
    <property type="entry name" value="Vaccinia Virus protein VP39"/>
    <property type="match status" value="1"/>
</dbReference>
<proteinExistence type="inferred from homology"/>
<evidence type="ECO:0000313" key="6">
    <source>
        <dbReference type="Proteomes" id="UP000087171"/>
    </source>
</evidence>
<dbReference type="RefSeq" id="XP_073220374.1">
    <property type="nucleotide sequence ID" value="XM_073364273.1"/>
</dbReference>
<dbReference type="Pfam" id="PF01596">
    <property type="entry name" value="Methyltransf_3"/>
    <property type="match status" value="1"/>
</dbReference>
<dbReference type="GO" id="GO:0008171">
    <property type="term" value="F:O-methyltransferase activity"/>
    <property type="evidence" value="ECO:0007669"/>
    <property type="project" value="InterPro"/>
</dbReference>
<evidence type="ECO:0000313" key="7">
    <source>
        <dbReference type="RefSeq" id="XP_027193139.1"/>
    </source>
</evidence>
<reference evidence="7" key="2">
    <citation type="submission" date="2025-08" db="UniProtKB">
        <authorList>
            <consortium name="RefSeq"/>
        </authorList>
    </citation>
    <scope>IDENTIFICATION</scope>
    <source>
        <tissue evidence="7">Etiolated seedlings</tissue>
    </source>
</reference>
<comment type="similarity">
    <text evidence="5">Belongs to the class I-like SAM-binding methyltransferase superfamily. Cation-dependent O-methyltransferase family.</text>
</comment>
<keyword evidence="6" id="KW-1185">Reference proteome</keyword>
<evidence type="ECO:0000256" key="3">
    <source>
        <dbReference type="ARBA" id="ARBA00022679"/>
    </source>
</evidence>
<accession>A0A3Q7XHK7</accession>
<dbReference type="PANTHER" id="PTHR10509:SF87">
    <property type="entry name" value="CAFFEOYL-COA 3-O-METHYLTRANSFERASE"/>
    <property type="match status" value="1"/>
</dbReference>
<evidence type="ECO:0000256" key="2">
    <source>
        <dbReference type="ARBA" id="ARBA00022603"/>
    </source>
</evidence>
<dbReference type="Proteomes" id="UP000087171">
    <property type="component" value="Chromosome Ca8"/>
</dbReference>
<dbReference type="InterPro" id="IPR029063">
    <property type="entry name" value="SAM-dependent_MTases_sf"/>
</dbReference>
<dbReference type="PANTHER" id="PTHR10509">
    <property type="entry name" value="O-METHYLTRANSFERASE-RELATED"/>
    <property type="match status" value="1"/>
</dbReference>
<sequence>MENIKDTSIYRNPVILQSEDLTKYILETAVYPREPEALKELRKATENHPWGFMATLPEAGQLMTILLKLLNPKKTLEVGVFTGYSLLLTALNIPHDGKITAIDIDRKSYEVGLPVIKKAGVEHKIDFIESPALPILDNLLEDPTNEGSFDFAFIDADKENYVKYHERIIKLVKVGGLLVYDNTLWGGRVAWPEEDVPQHAKSGRQAAIEFNKTITQDSRVEFALTSIGDGLSVCRRIV</sequence>
<organism evidence="6 7">
    <name type="scientific">Cicer arietinum</name>
    <name type="common">Chickpea</name>
    <name type="synonym">Garbanzo</name>
    <dbReference type="NCBI Taxonomy" id="3827"/>
    <lineage>
        <taxon>Eukaryota</taxon>
        <taxon>Viridiplantae</taxon>
        <taxon>Streptophyta</taxon>
        <taxon>Embryophyta</taxon>
        <taxon>Tracheophyta</taxon>
        <taxon>Spermatophyta</taxon>
        <taxon>Magnoliopsida</taxon>
        <taxon>eudicotyledons</taxon>
        <taxon>Gunneridae</taxon>
        <taxon>Pentapetalae</taxon>
        <taxon>rosids</taxon>
        <taxon>fabids</taxon>
        <taxon>Fabales</taxon>
        <taxon>Fabaceae</taxon>
        <taxon>Papilionoideae</taxon>
        <taxon>50 kb inversion clade</taxon>
        <taxon>NPAAA clade</taxon>
        <taxon>Hologalegina</taxon>
        <taxon>IRL clade</taxon>
        <taxon>Cicereae</taxon>
        <taxon>Cicer</taxon>
    </lineage>
</organism>
<dbReference type="RefSeq" id="XP_027193139.1">
    <property type="nucleotide sequence ID" value="XM_027337338.1"/>
</dbReference>
<dbReference type="OrthoDB" id="10251242at2759"/>
<protein>
    <submittedName>
        <fullName evidence="7">Probable caffeoyl-CoA O-methyltransferase At4g26220</fullName>
    </submittedName>
</protein>
<keyword evidence="4" id="KW-0949">S-adenosyl-L-methionine</keyword>
<comment type="function">
    <text evidence="1">Methylates caffeoyl-CoA to feruloyl-CoA and 5-hydroxyferuloyl-CoA to sinapoyl-CoA. Plays a role in the synthesis of feruloylated polysaccharides. Involved in the reinforcement of the plant cell wall. Also involved in the responding to wounding or pathogen challenge by the increased formation of cell wall-bound ferulic acid polymers.</text>
</comment>
<dbReference type="SUPFAM" id="SSF53335">
    <property type="entry name" value="S-adenosyl-L-methionine-dependent methyltransferases"/>
    <property type="match status" value="1"/>
</dbReference>
<evidence type="ECO:0000256" key="4">
    <source>
        <dbReference type="ARBA" id="ARBA00022691"/>
    </source>
</evidence>
<dbReference type="InterPro" id="IPR002935">
    <property type="entry name" value="SAM_O-MeTrfase"/>
</dbReference>
<dbReference type="AlphaFoldDB" id="A0A3Q7XHK7"/>
<dbReference type="GO" id="GO:0032259">
    <property type="term" value="P:methylation"/>
    <property type="evidence" value="ECO:0007669"/>
    <property type="project" value="UniProtKB-KW"/>
</dbReference>
<dbReference type="STRING" id="3827.A0A3Q7XHK7"/>
<gene>
    <name evidence="7" type="primary">LOC101501346</name>
</gene>
<evidence type="ECO:0000256" key="5">
    <source>
        <dbReference type="ARBA" id="ARBA00023453"/>
    </source>
</evidence>
<dbReference type="RefSeq" id="XP_073220373.1">
    <property type="nucleotide sequence ID" value="XM_073364272.1"/>
</dbReference>
<dbReference type="CDD" id="cd02440">
    <property type="entry name" value="AdoMet_MTases"/>
    <property type="match status" value="1"/>
</dbReference>
<dbReference type="GeneID" id="101501346"/>